<keyword evidence="1" id="KW-0812">Transmembrane</keyword>
<gene>
    <name evidence="2" type="ORF">L873DRAFT_532851</name>
</gene>
<reference evidence="2 3" key="1">
    <citation type="journal article" date="2018" name="Nat. Ecol. Evol.">
        <title>Pezizomycetes genomes reveal the molecular basis of ectomycorrhizal truffle lifestyle.</title>
        <authorList>
            <person name="Murat C."/>
            <person name="Payen T."/>
            <person name="Noel B."/>
            <person name="Kuo A."/>
            <person name="Morin E."/>
            <person name="Chen J."/>
            <person name="Kohler A."/>
            <person name="Krizsan K."/>
            <person name="Balestrini R."/>
            <person name="Da Silva C."/>
            <person name="Montanini B."/>
            <person name="Hainaut M."/>
            <person name="Levati E."/>
            <person name="Barry K.W."/>
            <person name="Belfiori B."/>
            <person name="Cichocki N."/>
            <person name="Clum A."/>
            <person name="Dockter R.B."/>
            <person name="Fauchery L."/>
            <person name="Guy J."/>
            <person name="Iotti M."/>
            <person name="Le Tacon F."/>
            <person name="Lindquist E.A."/>
            <person name="Lipzen A."/>
            <person name="Malagnac F."/>
            <person name="Mello A."/>
            <person name="Molinier V."/>
            <person name="Miyauchi S."/>
            <person name="Poulain J."/>
            <person name="Riccioni C."/>
            <person name="Rubini A."/>
            <person name="Sitrit Y."/>
            <person name="Splivallo R."/>
            <person name="Traeger S."/>
            <person name="Wang M."/>
            <person name="Zifcakova L."/>
            <person name="Wipf D."/>
            <person name="Zambonelli A."/>
            <person name="Paolocci F."/>
            <person name="Nowrousian M."/>
            <person name="Ottonello S."/>
            <person name="Baldrian P."/>
            <person name="Spatafora J.W."/>
            <person name="Henrissat B."/>
            <person name="Nagy L.G."/>
            <person name="Aury J.M."/>
            <person name="Wincker P."/>
            <person name="Grigoriev I.V."/>
            <person name="Bonfante P."/>
            <person name="Martin F.M."/>
        </authorList>
    </citation>
    <scope>NUCLEOTIDE SEQUENCE [LARGE SCALE GENOMIC DNA]</scope>
    <source>
        <strain evidence="2 3">120613-1</strain>
    </source>
</reference>
<evidence type="ECO:0000313" key="3">
    <source>
        <dbReference type="Proteomes" id="UP000276215"/>
    </source>
</evidence>
<name>A0A3N4K588_9PEZI</name>
<evidence type="ECO:0000313" key="2">
    <source>
        <dbReference type="EMBL" id="RPB05714.1"/>
    </source>
</evidence>
<keyword evidence="1" id="KW-1133">Transmembrane helix</keyword>
<dbReference type="AlphaFoldDB" id="A0A3N4K588"/>
<dbReference type="EMBL" id="ML120352">
    <property type="protein sequence ID" value="RPB05714.1"/>
    <property type="molecule type" value="Genomic_DNA"/>
</dbReference>
<proteinExistence type="predicted"/>
<protein>
    <submittedName>
        <fullName evidence="2">Uncharacterized protein</fullName>
    </submittedName>
</protein>
<keyword evidence="1" id="KW-0472">Membrane</keyword>
<accession>A0A3N4K588</accession>
<dbReference type="Proteomes" id="UP000276215">
    <property type="component" value="Unassembled WGS sequence"/>
</dbReference>
<feature type="transmembrane region" description="Helical" evidence="1">
    <location>
        <begin position="33"/>
        <end position="54"/>
    </location>
</feature>
<organism evidence="2 3">
    <name type="scientific">Choiromyces venosus 120613-1</name>
    <dbReference type="NCBI Taxonomy" id="1336337"/>
    <lineage>
        <taxon>Eukaryota</taxon>
        <taxon>Fungi</taxon>
        <taxon>Dikarya</taxon>
        <taxon>Ascomycota</taxon>
        <taxon>Pezizomycotina</taxon>
        <taxon>Pezizomycetes</taxon>
        <taxon>Pezizales</taxon>
        <taxon>Tuberaceae</taxon>
        <taxon>Choiromyces</taxon>
    </lineage>
</organism>
<sequence>MSEAEVWVRLSRCGCCPRAALTQQPLVQPSIPYSWNVILPPFFCPFLVSLLLYLSNILRSNNDGDKPKITAFVNSQFFPVESSLNNVTI</sequence>
<evidence type="ECO:0000256" key="1">
    <source>
        <dbReference type="SAM" id="Phobius"/>
    </source>
</evidence>
<keyword evidence="3" id="KW-1185">Reference proteome</keyword>